<evidence type="ECO:0000256" key="7">
    <source>
        <dbReference type="ARBA" id="ARBA00023235"/>
    </source>
</evidence>
<sequence length="161" mass="17753">MKICKDRVVTIEYKMVDDKGEVIDSTDHSEPLSFIQGHATVLPAIEKQVEGRQAGESITFALDPADSYGERDKSKIQVVPISQFNTEREIHVGMQFFTQKNGHDIPVTITAVSDSEVTIDGNHPLAGADINVNLVIVEVREAVDAELESGEIQTDQELFSQ</sequence>
<dbReference type="GO" id="GO:0003755">
    <property type="term" value="F:peptidyl-prolyl cis-trans isomerase activity"/>
    <property type="evidence" value="ECO:0007669"/>
    <property type="project" value="UniProtKB-UniRule"/>
</dbReference>
<reference evidence="12 13" key="1">
    <citation type="submission" date="2020-08" db="EMBL/GenBank/DDBJ databases">
        <title>Bridging the membrane lipid divide: bacteria of the FCB group superphylum have the potential to synthesize archaeal ether lipids.</title>
        <authorList>
            <person name="Villanueva L."/>
            <person name="Von Meijenfeldt F.A.B."/>
            <person name="Westbye A.B."/>
            <person name="Yadav S."/>
            <person name="Hopmans E.C."/>
            <person name="Dutilh B.E."/>
            <person name="Sinninghe Damste J.S."/>
        </authorList>
    </citation>
    <scope>NUCLEOTIDE SEQUENCE [LARGE SCALE GENOMIC DNA]</scope>
    <source>
        <strain evidence="12">NIOZ-UU100</strain>
    </source>
</reference>
<keyword evidence="4" id="KW-0963">Cytoplasm</keyword>
<dbReference type="GO" id="GO:0005737">
    <property type="term" value="C:cytoplasm"/>
    <property type="evidence" value="ECO:0007669"/>
    <property type="project" value="UniProtKB-SubCell"/>
</dbReference>
<dbReference type="AlphaFoldDB" id="A0A8J6TXZ6"/>
<dbReference type="PANTHER" id="PTHR47861">
    <property type="entry name" value="FKBP-TYPE PEPTIDYL-PROLYL CIS-TRANS ISOMERASE SLYD"/>
    <property type="match status" value="1"/>
</dbReference>
<evidence type="ECO:0000256" key="6">
    <source>
        <dbReference type="ARBA" id="ARBA00023186"/>
    </source>
</evidence>
<comment type="similarity">
    <text evidence="3 10">Belongs to the FKBP-type PPIase family.</text>
</comment>
<dbReference type="InterPro" id="IPR046357">
    <property type="entry name" value="PPIase_dom_sf"/>
</dbReference>
<dbReference type="SUPFAM" id="SSF54534">
    <property type="entry name" value="FKBP-like"/>
    <property type="match status" value="1"/>
</dbReference>
<dbReference type="Proteomes" id="UP000654401">
    <property type="component" value="Unassembled WGS sequence"/>
</dbReference>
<evidence type="ECO:0000256" key="8">
    <source>
        <dbReference type="ARBA" id="ARBA00037071"/>
    </source>
</evidence>
<organism evidence="12 13">
    <name type="scientific">Candidatus Thiopontia autotrophica</name>
    <dbReference type="NCBI Taxonomy" id="2841688"/>
    <lineage>
        <taxon>Bacteria</taxon>
        <taxon>Pseudomonadati</taxon>
        <taxon>Pseudomonadota</taxon>
        <taxon>Gammaproteobacteria</taxon>
        <taxon>Candidatus Thiopontia</taxon>
    </lineage>
</organism>
<proteinExistence type="inferred from homology"/>
<evidence type="ECO:0000259" key="11">
    <source>
        <dbReference type="PROSITE" id="PS50059"/>
    </source>
</evidence>
<evidence type="ECO:0000256" key="5">
    <source>
        <dbReference type="ARBA" id="ARBA00023110"/>
    </source>
</evidence>
<evidence type="ECO:0000313" key="13">
    <source>
        <dbReference type="Proteomes" id="UP000654401"/>
    </source>
</evidence>
<comment type="catalytic activity">
    <reaction evidence="1 9 10">
        <text>[protein]-peptidylproline (omega=180) = [protein]-peptidylproline (omega=0)</text>
        <dbReference type="Rhea" id="RHEA:16237"/>
        <dbReference type="Rhea" id="RHEA-COMP:10747"/>
        <dbReference type="Rhea" id="RHEA-COMP:10748"/>
        <dbReference type="ChEBI" id="CHEBI:83833"/>
        <dbReference type="ChEBI" id="CHEBI:83834"/>
        <dbReference type="EC" id="5.2.1.8"/>
    </reaction>
</comment>
<accession>A0A8J6TXZ6</accession>
<evidence type="ECO:0000256" key="1">
    <source>
        <dbReference type="ARBA" id="ARBA00000971"/>
    </source>
</evidence>
<comment type="subcellular location">
    <subcellularLocation>
        <location evidence="2">Cytoplasm</location>
    </subcellularLocation>
</comment>
<dbReference type="InterPro" id="IPR001179">
    <property type="entry name" value="PPIase_FKBP_dom"/>
</dbReference>
<evidence type="ECO:0000256" key="2">
    <source>
        <dbReference type="ARBA" id="ARBA00004496"/>
    </source>
</evidence>
<keyword evidence="6" id="KW-0143">Chaperone</keyword>
<evidence type="ECO:0000256" key="3">
    <source>
        <dbReference type="ARBA" id="ARBA00006577"/>
    </source>
</evidence>
<name>A0A8J6TXZ6_9GAMM</name>
<comment type="function">
    <text evidence="8">Also involved in hydrogenase metallocenter assembly, probably by participating in the nickel insertion step. This function in hydrogenase biosynthesis requires chaperone activity and the presence of the metal-binding domain, but not PPIase activity.</text>
</comment>
<dbReference type="GO" id="GO:0042026">
    <property type="term" value="P:protein refolding"/>
    <property type="evidence" value="ECO:0007669"/>
    <property type="project" value="UniProtKB-ARBA"/>
</dbReference>
<dbReference type="EC" id="5.2.1.8" evidence="10"/>
<evidence type="ECO:0000256" key="10">
    <source>
        <dbReference type="RuleBase" id="RU003915"/>
    </source>
</evidence>
<evidence type="ECO:0000313" key="12">
    <source>
        <dbReference type="EMBL" id="MBC8520322.1"/>
    </source>
</evidence>
<dbReference type="EMBL" id="JACNFK010000038">
    <property type="protein sequence ID" value="MBC8520322.1"/>
    <property type="molecule type" value="Genomic_DNA"/>
</dbReference>
<evidence type="ECO:0000256" key="9">
    <source>
        <dbReference type="PROSITE-ProRule" id="PRU00277"/>
    </source>
</evidence>
<keyword evidence="7 9" id="KW-0413">Isomerase</keyword>
<feature type="domain" description="PPIase FKBP-type" evidence="11">
    <location>
        <begin position="6"/>
        <end position="80"/>
    </location>
</feature>
<evidence type="ECO:0000256" key="4">
    <source>
        <dbReference type="ARBA" id="ARBA00022490"/>
    </source>
</evidence>
<dbReference type="PANTHER" id="PTHR47861:SF3">
    <property type="entry name" value="FKBP-TYPE PEPTIDYL-PROLYL CIS-TRANS ISOMERASE SLYD"/>
    <property type="match status" value="1"/>
</dbReference>
<dbReference type="Pfam" id="PF00254">
    <property type="entry name" value="FKBP_C"/>
    <property type="match status" value="1"/>
</dbReference>
<gene>
    <name evidence="12" type="ORF">H8D24_07980</name>
</gene>
<dbReference type="Gene3D" id="3.10.50.40">
    <property type="match status" value="1"/>
</dbReference>
<keyword evidence="5 9" id="KW-0697">Rotamase</keyword>
<protein>
    <recommendedName>
        <fullName evidence="10">Peptidyl-prolyl cis-trans isomerase</fullName>
        <ecNumber evidence="10">5.2.1.8</ecNumber>
    </recommendedName>
</protein>
<dbReference type="PROSITE" id="PS50059">
    <property type="entry name" value="FKBP_PPIASE"/>
    <property type="match status" value="1"/>
</dbReference>
<comment type="caution">
    <text evidence="12">The sequence shown here is derived from an EMBL/GenBank/DDBJ whole genome shotgun (WGS) entry which is preliminary data.</text>
</comment>